<dbReference type="InterPro" id="IPR020845">
    <property type="entry name" value="AMP-binding_CS"/>
</dbReference>
<dbReference type="OrthoDB" id="9803968at2"/>
<dbReference type="RefSeq" id="WP_043873335.1">
    <property type="nucleotide sequence ID" value="NZ_CCVW01000001.1"/>
</dbReference>
<proteinExistence type="predicted"/>
<keyword evidence="1" id="KW-0472">Membrane</keyword>
<reference evidence="3 4" key="1">
    <citation type="submission" date="2014-06" db="EMBL/GenBank/DDBJ databases">
        <authorList>
            <person name="Urmite Genomes Urmite Genomes"/>
        </authorList>
    </citation>
    <scope>NUCLEOTIDE SEQUENCE [LARGE SCALE GENOMIC DNA]</scope>
</reference>
<feature type="domain" description="AMP-dependent synthetase/ligase" evidence="2">
    <location>
        <begin position="194"/>
        <end position="549"/>
    </location>
</feature>
<dbReference type="GO" id="GO:0031956">
    <property type="term" value="F:medium-chain fatty acid-CoA ligase activity"/>
    <property type="evidence" value="ECO:0007669"/>
    <property type="project" value="TreeGrafter"/>
</dbReference>
<dbReference type="PROSITE" id="PS00455">
    <property type="entry name" value="AMP_BINDING"/>
    <property type="match status" value="1"/>
</dbReference>
<dbReference type="InterPro" id="IPR042099">
    <property type="entry name" value="ANL_N_sf"/>
</dbReference>
<dbReference type="STRING" id="1034943.BN59_01187"/>
<dbReference type="Pfam" id="PF00501">
    <property type="entry name" value="AMP-binding"/>
    <property type="match status" value="1"/>
</dbReference>
<evidence type="ECO:0000256" key="1">
    <source>
        <dbReference type="SAM" id="Phobius"/>
    </source>
</evidence>
<sequence length="692" mass="76998">MREHLIKFAKLLLSPLFILGFRMTMEGTIKKSERRVILTNRYSFLDSLLAAIFLPTQLTFILRPQPERAFRAKVLSWCAEVIFLDLPLDSSKDKVLDAIASGQTCVFFLEEYKESFNELALILSESKAELVPFRIQRLGSKISLHVVENLSPPSASLVSGRDLFLLYSEITFANYNKSNSLFSAMLRGAQRAAKFTVYIEDSNRAPLSSRQFVTRCFILGRQLRTETQSGELVGLMLPTTIIGLVSFFALQAYRRTPAMLNFSSGFYNLYSACQTAGIKTIYSSRQFIQTAKLETLVSELVAAGLELRFLEDIAPRIKLKAKIAGLIKGFFPKSTYWFLGGKVRSEQCAVVLFTSGSEGVPKGVALTHENILSNCYQMISRVDFSPHDIFFNALPIFHCFGLTAGSLTSLFTGNRCFLYPSPLHYKIIPGLVRETKATIFFATDTFLTGYARTAKSEDFSSLSYVFAGAEKVKTETVEYWQKNFAVHIYEGYGATEASPVISLNCPTAERLGSVGLPLPALEYHIEPVEGISEGGRLYIRGPNVISGYLGKQNSQSGWHDTGDIVKVDQDGFLFIKGRAKRFAKLGGEMISLAAVESIASTLWPEQLHAALSRQCPHKGEQIILFSENSSADKKTFIHYAKAHGQSELLVPQIIFPSVQIPVLASGKIDYPGLERDLASFFPDSSTRETNFL</sequence>
<feature type="transmembrane region" description="Helical" evidence="1">
    <location>
        <begin position="232"/>
        <end position="253"/>
    </location>
</feature>
<dbReference type="EMBL" id="CCSB01000001">
    <property type="protein sequence ID" value="CDZ76908.1"/>
    <property type="molecule type" value="Genomic_DNA"/>
</dbReference>
<name>A0A078KYY4_9GAMM</name>
<keyword evidence="4" id="KW-1185">Reference proteome</keyword>
<dbReference type="Gene3D" id="3.40.50.12780">
    <property type="entry name" value="N-terminal domain of ligase-like"/>
    <property type="match status" value="1"/>
</dbReference>
<dbReference type="eggNOG" id="COG0318">
    <property type="taxonomic scope" value="Bacteria"/>
</dbReference>
<dbReference type="SUPFAM" id="SSF56801">
    <property type="entry name" value="Acetyl-CoA synthetase-like"/>
    <property type="match status" value="1"/>
</dbReference>
<dbReference type="AlphaFoldDB" id="A0A078KYY4"/>
<keyword evidence="1" id="KW-0812">Transmembrane</keyword>
<dbReference type="Proteomes" id="UP000044071">
    <property type="component" value="Unassembled WGS sequence"/>
</dbReference>
<evidence type="ECO:0000313" key="4">
    <source>
        <dbReference type="Proteomes" id="UP000044071"/>
    </source>
</evidence>
<keyword evidence="1" id="KW-1133">Transmembrane helix</keyword>
<dbReference type="PANTHER" id="PTHR43201">
    <property type="entry name" value="ACYL-COA SYNTHETASE"/>
    <property type="match status" value="1"/>
</dbReference>
<dbReference type="PANTHER" id="PTHR43201:SF32">
    <property type="entry name" value="2-SUCCINYLBENZOATE--COA LIGASE, CHLOROPLASTIC_PEROXISOMAL"/>
    <property type="match status" value="1"/>
</dbReference>
<gene>
    <name evidence="3" type="primary">aas_1</name>
    <name evidence="3" type="ORF">BN59_01187</name>
</gene>
<dbReference type="GO" id="GO:0006631">
    <property type="term" value="P:fatty acid metabolic process"/>
    <property type="evidence" value="ECO:0007669"/>
    <property type="project" value="TreeGrafter"/>
</dbReference>
<evidence type="ECO:0000259" key="2">
    <source>
        <dbReference type="Pfam" id="PF00501"/>
    </source>
</evidence>
<accession>A0A078KYY4</accession>
<organism evidence="3 4">
    <name type="scientific">Legionella massiliensis</name>
    <dbReference type="NCBI Taxonomy" id="1034943"/>
    <lineage>
        <taxon>Bacteria</taxon>
        <taxon>Pseudomonadati</taxon>
        <taxon>Pseudomonadota</taxon>
        <taxon>Gammaproteobacteria</taxon>
        <taxon>Legionellales</taxon>
        <taxon>Legionellaceae</taxon>
        <taxon>Legionella</taxon>
    </lineage>
</organism>
<protein>
    <submittedName>
        <fullName evidence="3">Bifunctional protein aas</fullName>
    </submittedName>
</protein>
<evidence type="ECO:0000313" key="3">
    <source>
        <dbReference type="EMBL" id="CDZ76908.1"/>
    </source>
</evidence>
<dbReference type="InterPro" id="IPR000873">
    <property type="entry name" value="AMP-dep_synth/lig_dom"/>
</dbReference>